<dbReference type="Gene3D" id="1.20.120.420">
    <property type="entry name" value="translation initiation factor eif-2b, domain 1"/>
    <property type="match status" value="1"/>
</dbReference>
<evidence type="ECO:0000313" key="3">
    <source>
        <dbReference type="EMBL" id="MFD1696298.1"/>
    </source>
</evidence>
<dbReference type="NCBIfam" id="TIGR00524">
    <property type="entry name" value="eIF-2B_rel"/>
    <property type="match status" value="1"/>
</dbReference>
<comment type="caution">
    <text evidence="3">The sequence shown here is derived from an EMBL/GenBank/DDBJ whole genome shotgun (WGS) entry which is preliminary data.</text>
</comment>
<dbReference type="NCBIfam" id="NF004326">
    <property type="entry name" value="PRK05720.1"/>
    <property type="match status" value="1"/>
</dbReference>
<sequence length="366" mass="39032">MLVRGQKLRSLMLEEDGWALRIVDQRRLPRELVTVRLETVEQVAAAIRGRALRGPVLCAVAAAYGVALAMRKDPDYTALEEACGTLRQARPTAASLRMALDMMRQRLGPLEPGLRERAAFILAGQLCDDEIASTLTIGMNGLQAIGEAATERRRGQTVNILLRGDAGWLTGIDLGPVSAAVYLCHDGGLPVHVWVAETRPLLDGSKLLAWELAEHGVAHTIIADNAAPHLMQQGHIDMVLAGAEAITSDGDVCARIGTYGTALAARDCGIPFLVASPSSGIDFRLEDGPGSFIFEERPGEEVTRVIGEGGEIISVVPASGTRLVANPAHDVTPARLVTGLITERGVIDANRDAITRAFPERVGRPG</sequence>
<dbReference type="Proteomes" id="UP001597327">
    <property type="component" value="Unassembled WGS sequence"/>
</dbReference>
<reference evidence="4" key="1">
    <citation type="journal article" date="2019" name="Int. J. Syst. Evol. Microbiol.">
        <title>The Global Catalogue of Microorganisms (GCM) 10K type strain sequencing project: providing services to taxonomists for standard genome sequencing and annotation.</title>
        <authorList>
            <consortium name="The Broad Institute Genomics Platform"/>
            <consortium name="The Broad Institute Genome Sequencing Center for Infectious Disease"/>
            <person name="Wu L."/>
            <person name="Ma J."/>
        </authorList>
    </citation>
    <scope>NUCLEOTIDE SEQUENCE [LARGE SCALE GENOMIC DNA]</scope>
    <source>
        <strain evidence="4">JCM 3369</strain>
    </source>
</reference>
<dbReference type="PANTHER" id="PTHR43475">
    <property type="entry name" value="METHYLTHIORIBOSE-1-PHOSPHATE ISOMERASE"/>
    <property type="match status" value="1"/>
</dbReference>
<dbReference type="Pfam" id="PF01008">
    <property type="entry name" value="IF-2B"/>
    <property type="match status" value="1"/>
</dbReference>
<organism evidence="3 4">
    <name type="scientific">Roseibium aestuarii</name>
    <dbReference type="NCBI Taxonomy" id="2600299"/>
    <lineage>
        <taxon>Bacteria</taxon>
        <taxon>Pseudomonadati</taxon>
        <taxon>Pseudomonadota</taxon>
        <taxon>Alphaproteobacteria</taxon>
        <taxon>Hyphomicrobiales</taxon>
        <taxon>Stappiaceae</taxon>
        <taxon>Roseibium</taxon>
    </lineage>
</organism>
<dbReference type="EC" id="5.3.1.23" evidence="3"/>
<dbReference type="PANTHER" id="PTHR43475:SF1">
    <property type="entry name" value="METHYLTHIORIBOSE-1-PHOSPHATE ISOMERASE"/>
    <property type="match status" value="1"/>
</dbReference>
<dbReference type="InterPro" id="IPR011559">
    <property type="entry name" value="Initiation_fac_2B_a/b/d"/>
</dbReference>
<accession>A0ABW4JXU4</accession>
<dbReference type="InterPro" id="IPR027363">
    <property type="entry name" value="M1Pi_N"/>
</dbReference>
<evidence type="ECO:0000256" key="1">
    <source>
        <dbReference type="ARBA" id="ARBA00023235"/>
    </source>
</evidence>
<evidence type="ECO:0000313" key="4">
    <source>
        <dbReference type="Proteomes" id="UP001597327"/>
    </source>
</evidence>
<name>A0ABW4JXU4_9HYPH</name>
<keyword evidence="1 3" id="KW-0413">Isomerase</keyword>
<dbReference type="InterPro" id="IPR037171">
    <property type="entry name" value="NagB/RpiA_transferase-like"/>
</dbReference>
<dbReference type="InterPro" id="IPR000649">
    <property type="entry name" value="IF-2B-related"/>
</dbReference>
<dbReference type="EMBL" id="JBHUFA010000004">
    <property type="protein sequence ID" value="MFD1696298.1"/>
    <property type="molecule type" value="Genomic_DNA"/>
</dbReference>
<gene>
    <name evidence="3" type="ORF">ACFSC7_12285</name>
</gene>
<dbReference type="GO" id="GO:0046523">
    <property type="term" value="F:S-methyl-5-thioribose-1-phosphate isomerase activity"/>
    <property type="evidence" value="ECO:0007669"/>
    <property type="project" value="UniProtKB-EC"/>
</dbReference>
<comment type="similarity">
    <text evidence="2">Belongs to the eIF-2B alpha/beta/delta subunits family.</text>
</comment>
<protein>
    <submittedName>
        <fullName evidence="3">S-methyl-5-thioribose-1-phosphate isomerase</fullName>
        <ecNumber evidence="3">5.3.1.23</ecNumber>
    </submittedName>
</protein>
<dbReference type="Gene3D" id="3.40.50.10470">
    <property type="entry name" value="Translation initiation factor eif-2b, domain 2"/>
    <property type="match status" value="1"/>
</dbReference>
<evidence type="ECO:0000256" key="2">
    <source>
        <dbReference type="RuleBase" id="RU003814"/>
    </source>
</evidence>
<dbReference type="InterPro" id="IPR042529">
    <property type="entry name" value="IF_2B-like_C"/>
</dbReference>
<dbReference type="SUPFAM" id="SSF100950">
    <property type="entry name" value="NagB/RpiA/CoA transferase-like"/>
    <property type="match status" value="1"/>
</dbReference>
<keyword evidence="4" id="KW-1185">Reference proteome</keyword>
<proteinExistence type="inferred from homology"/>
<dbReference type="RefSeq" id="WP_149892806.1">
    <property type="nucleotide sequence ID" value="NZ_JBHUFA010000004.1"/>
</dbReference>